<evidence type="ECO:0000313" key="2">
    <source>
        <dbReference type="EMBL" id="BDE08191.1"/>
    </source>
</evidence>
<name>A0AAN1XZG1_UNVUL</name>
<gene>
    <name evidence="2" type="ORF">WPS_34670</name>
</gene>
<dbReference type="KEGG" id="vab:WPS_34670"/>
<feature type="domain" description="Glycosyltransferase 2-like" evidence="1">
    <location>
        <begin position="7"/>
        <end position="139"/>
    </location>
</feature>
<dbReference type="RefSeq" id="WP_317995737.1">
    <property type="nucleotide sequence ID" value="NZ_AP025523.1"/>
</dbReference>
<dbReference type="SUPFAM" id="SSF53448">
    <property type="entry name" value="Nucleotide-diphospho-sugar transferases"/>
    <property type="match status" value="1"/>
</dbReference>
<protein>
    <submittedName>
        <fullName evidence="2">Glycosyl transferase</fullName>
    </submittedName>
</protein>
<dbReference type="PANTHER" id="PTHR43685">
    <property type="entry name" value="GLYCOSYLTRANSFERASE"/>
    <property type="match status" value="1"/>
</dbReference>
<dbReference type="InterPro" id="IPR001173">
    <property type="entry name" value="Glyco_trans_2-like"/>
</dbReference>
<dbReference type="GO" id="GO:0016740">
    <property type="term" value="F:transferase activity"/>
    <property type="evidence" value="ECO:0007669"/>
    <property type="project" value="UniProtKB-KW"/>
</dbReference>
<dbReference type="InterPro" id="IPR050834">
    <property type="entry name" value="Glycosyltransf_2"/>
</dbReference>
<evidence type="ECO:0000259" key="1">
    <source>
        <dbReference type="Pfam" id="PF00535"/>
    </source>
</evidence>
<accession>A0AAN1XZG1</accession>
<dbReference type="PANTHER" id="PTHR43685:SF3">
    <property type="entry name" value="SLR2126 PROTEIN"/>
    <property type="match status" value="1"/>
</dbReference>
<dbReference type="Gene3D" id="3.90.550.10">
    <property type="entry name" value="Spore Coat Polysaccharide Biosynthesis Protein SpsA, Chain A"/>
    <property type="match status" value="1"/>
</dbReference>
<dbReference type="AlphaFoldDB" id="A0AAN1XZG1"/>
<dbReference type="InterPro" id="IPR029044">
    <property type="entry name" value="Nucleotide-diphossugar_trans"/>
</dbReference>
<dbReference type="EMBL" id="AP025523">
    <property type="protein sequence ID" value="BDE08191.1"/>
    <property type="molecule type" value="Genomic_DNA"/>
</dbReference>
<dbReference type="Proteomes" id="UP001317532">
    <property type="component" value="Chromosome"/>
</dbReference>
<reference evidence="2 3" key="1">
    <citation type="journal article" date="2022" name="ISME Commun">
        <title>Vulcanimicrobium alpinus gen. nov. sp. nov., the first cultivated representative of the candidate phylum 'Eremiobacterota', is a metabolically versatile aerobic anoxygenic phototroph.</title>
        <authorList>
            <person name="Yabe S."/>
            <person name="Muto K."/>
            <person name="Abe K."/>
            <person name="Yokota A."/>
            <person name="Staudigel H."/>
            <person name="Tebo B.M."/>
        </authorList>
    </citation>
    <scope>NUCLEOTIDE SEQUENCE [LARGE SCALE GENOMIC DNA]</scope>
    <source>
        <strain evidence="2 3">WC8-2</strain>
    </source>
</reference>
<keyword evidence="3" id="KW-1185">Reference proteome</keyword>
<dbReference type="Pfam" id="PF00535">
    <property type="entry name" value="Glycos_transf_2"/>
    <property type="match status" value="1"/>
</dbReference>
<evidence type="ECO:0000313" key="3">
    <source>
        <dbReference type="Proteomes" id="UP001317532"/>
    </source>
</evidence>
<keyword evidence="2" id="KW-0808">Transferase</keyword>
<sequence>MRFTIQLCTYNRAHLLGRVLEACFDQTLAPDQYEVVLVNDGSRDDTPAVIERARALATCRFTVINQANAGLARARNAGIALCTGERIAFIDDDVLPTPVFAAEHLRSDEKHGDVVVRGAVINTESFDALPPPIWSLKNYSANWFWTSNVSVRRDRLDAAGGRFDESFSEYGWEDIELGLRLRALGTKAVFNRRAVAFHWKPRPQGTNVAGMLRQMRAQARTAVRLEELHPGWRVALAIGDTLPQRLLGDALRTRPLVARLERFVGDTAAERKLSAAQLAAAQLLASAAYYDELARAKTP</sequence>
<organism evidence="2 3">
    <name type="scientific">Vulcanimicrobium alpinum</name>
    <dbReference type="NCBI Taxonomy" id="3016050"/>
    <lineage>
        <taxon>Bacteria</taxon>
        <taxon>Bacillati</taxon>
        <taxon>Vulcanimicrobiota</taxon>
        <taxon>Vulcanimicrobiia</taxon>
        <taxon>Vulcanimicrobiales</taxon>
        <taxon>Vulcanimicrobiaceae</taxon>
        <taxon>Vulcanimicrobium</taxon>
    </lineage>
</organism>
<proteinExistence type="predicted"/>